<dbReference type="PANTHER" id="PTHR13007:SF19">
    <property type="entry name" value="PRE-MRNA-SPLICING FACTOR 18"/>
    <property type="match status" value="1"/>
</dbReference>
<dbReference type="SUPFAM" id="SSF158230">
    <property type="entry name" value="PRP4-like"/>
    <property type="match status" value="1"/>
</dbReference>
<dbReference type="Pfam" id="PF02840">
    <property type="entry name" value="Prp18"/>
    <property type="match status" value="1"/>
</dbReference>
<sequence length="350" mass="39772">MSLGLLKAEIELKKKARMREDGEEGEGKKKKKWFRRGDLEETRGRKEEDKGGEEEKKLADSIVAVEEKGSGPETGGGSSGPEKTSGDVAVGQGEGNAKENIVLSRDEVIRRLRSQGEPATLFGESNLDRYRRLKEVELKGADVTKGQRNVYQMKMREMKGIDEGMYLKEDDVPPRITQTHELESRDEPVENPKTDEDYVRGQINKLMAKWKEVLDNKPADEKRTQKGRKALATYEQSKEYLEPLEKKLKRRELGLNVLHALKQIFQFVEEREYVQANDVYLKLAIGNAPWPMGATMVGIHARTAREKIGEGKIAHVMNDEQTRKYIQAVKRLITMTQSWSPTVPSKMISS</sequence>
<proteinExistence type="inferred from homology"/>
<keyword evidence="5" id="KW-0747">Spliceosome</keyword>
<dbReference type="GO" id="GO:0005682">
    <property type="term" value="C:U5 snRNP"/>
    <property type="evidence" value="ECO:0007669"/>
    <property type="project" value="TreeGrafter"/>
</dbReference>
<dbReference type="PANTHER" id="PTHR13007">
    <property type="entry name" value="PRE-MRNA SPLICING FACTOR-RELATED"/>
    <property type="match status" value="1"/>
</dbReference>
<dbReference type="GO" id="GO:0046540">
    <property type="term" value="C:U4/U6 x U5 tri-snRNP complex"/>
    <property type="evidence" value="ECO:0007669"/>
    <property type="project" value="TreeGrafter"/>
</dbReference>
<evidence type="ECO:0000256" key="1">
    <source>
        <dbReference type="ARBA" id="ARBA00004123"/>
    </source>
</evidence>
<keyword evidence="7" id="KW-0539">Nucleus</keyword>
<dbReference type="InterPro" id="IPR004098">
    <property type="entry name" value="Prp18"/>
</dbReference>
<organism evidence="10">
    <name type="scientific">Rhodosorus marinus</name>
    <dbReference type="NCBI Taxonomy" id="101924"/>
    <lineage>
        <taxon>Eukaryota</taxon>
        <taxon>Rhodophyta</taxon>
        <taxon>Stylonematophyceae</taxon>
        <taxon>Stylonematales</taxon>
        <taxon>Stylonemataceae</taxon>
        <taxon>Rhodosorus</taxon>
    </lineage>
</organism>
<dbReference type="Gene3D" id="4.10.280.110">
    <property type="entry name" value="Pre-mRNA processing factor 4 domain"/>
    <property type="match status" value="1"/>
</dbReference>
<feature type="region of interest" description="Disordered" evidence="8">
    <location>
        <begin position="1"/>
        <end position="103"/>
    </location>
</feature>
<dbReference type="Pfam" id="PF08799">
    <property type="entry name" value="PRP4"/>
    <property type="match status" value="1"/>
</dbReference>
<dbReference type="GO" id="GO:0000350">
    <property type="term" value="P:generation of catalytic spliceosome for second transesterification step"/>
    <property type="evidence" value="ECO:0007669"/>
    <property type="project" value="TreeGrafter"/>
</dbReference>
<keyword evidence="4" id="KW-0507">mRNA processing</keyword>
<evidence type="ECO:0000313" key="10">
    <source>
        <dbReference type="EMBL" id="CAE0034034.1"/>
    </source>
</evidence>
<comment type="subcellular location">
    <subcellularLocation>
        <location evidence="1">Nucleus</location>
    </subcellularLocation>
</comment>
<keyword evidence="6" id="KW-0508">mRNA splicing</keyword>
<accession>A0A7S2ZAH2</accession>
<dbReference type="InterPro" id="IPR039979">
    <property type="entry name" value="PRPF18"/>
</dbReference>
<evidence type="ECO:0000256" key="5">
    <source>
        <dbReference type="ARBA" id="ARBA00022728"/>
    </source>
</evidence>
<feature type="domain" description="Pre-mRNA processing factor 4 (PRP4)-like" evidence="9">
    <location>
        <begin position="103"/>
        <end position="153"/>
    </location>
</feature>
<dbReference type="SUPFAM" id="SSF47938">
    <property type="entry name" value="Functional domain of the splicing factor Prp18"/>
    <property type="match status" value="1"/>
</dbReference>
<comment type="similarity">
    <text evidence="2">Belongs to the PRP18 family.</text>
</comment>
<feature type="compositionally biased region" description="Basic and acidic residues" evidence="8">
    <location>
        <begin position="35"/>
        <end position="70"/>
    </location>
</feature>
<evidence type="ECO:0000256" key="8">
    <source>
        <dbReference type="SAM" id="MobiDB-lite"/>
    </source>
</evidence>
<evidence type="ECO:0000256" key="4">
    <source>
        <dbReference type="ARBA" id="ARBA00022664"/>
    </source>
</evidence>
<dbReference type="Gene3D" id="1.20.940.10">
    <property type="entry name" value="Functional domain of the splicing factor Prp18"/>
    <property type="match status" value="1"/>
</dbReference>
<evidence type="ECO:0000256" key="7">
    <source>
        <dbReference type="ARBA" id="ARBA00023242"/>
    </source>
</evidence>
<dbReference type="InterPro" id="IPR014906">
    <property type="entry name" value="PRP4-like"/>
</dbReference>
<dbReference type="SMART" id="SM00500">
    <property type="entry name" value="SFM"/>
    <property type="match status" value="1"/>
</dbReference>
<evidence type="ECO:0000259" key="9">
    <source>
        <dbReference type="SMART" id="SM00500"/>
    </source>
</evidence>
<gene>
    <name evidence="10" type="ORF">RMAR00112_LOCUS1976</name>
</gene>
<dbReference type="InterPro" id="IPR036285">
    <property type="entry name" value="PRP4-like_sf"/>
</dbReference>
<dbReference type="GO" id="GO:0071021">
    <property type="term" value="C:U2-type post-spliceosomal complex"/>
    <property type="evidence" value="ECO:0007669"/>
    <property type="project" value="TreeGrafter"/>
</dbReference>
<evidence type="ECO:0000256" key="2">
    <source>
        <dbReference type="ARBA" id="ARBA00008137"/>
    </source>
</evidence>
<evidence type="ECO:0000256" key="3">
    <source>
        <dbReference type="ARBA" id="ARBA00018242"/>
    </source>
</evidence>
<evidence type="ECO:0000256" key="6">
    <source>
        <dbReference type="ARBA" id="ARBA00023187"/>
    </source>
</evidence>
<name>A0A7S2ZAH2_9RHOD</name>
<reference evidence="10" key="1">
    <citation type="submission" date="2021-01" db="EMBL/GenBank/DDBJ databases">
        <authorList>
            <person name="Corre E."/>
            <person name="Pelletier E."/>
            <person name="Niang G."/>
            <person name="Scheremetjew M."/>
            <person name="Finn R."/>
            <person name="Kale V."/>
            <person name="Holt S."/>
            <person name="Cochrane G."/>
            <person name="Meng A."/>
            <person name="Brown T."/>
            <person name="Cohen L."/>
        </authorList>
    </citation>
    <scope>NUCLEOTIDE SEQUENCE</scope>
    <source>
        <strain evidence="10">CCMP 769</strain>
    </source>
</reference>
<dbReference type="AlphaFoldDB" id="A0A7S2ZAH2"/>
<dbReference type="EMBL" id="HBHW01002465">
    <property type="protein sequence ID" value="CAE0034034.1"/>
    <property type="molecule type" value="Transcribed_RNA"/>
</dbReference>
<protein>
    <recommendedName>
        <fullName evidence="3">Pre-mRNA-splicing factor 18</fullName>
    </recommendedName>
</protein>